<accession>A0A4R7RKI8</accession>
<evidence type="ECO:0000313" key="3">
    <source>
        <dbReference type="Proteomes" id="UP000295662"/>
    </source>
</evidence>
<evidence type="ECO:0000259" key="1">
    <source>
        <dbReference type="PROSITE" id="PS51733"/>
    </source>
</evidence>
<dbReference type="Gene3D" id="3.30.930.10">
    <property type="entry name" value="Bira Bifunctional Protein, Domain 2"/>
    <property type="match status" value="1"/>
</dbReference>
<name>A0A4R7RKI8_9BACT</name>
<dbReference type="PANTHER" id="PTHR43679:SF2">
    <property type="entry name" value="OCTANOYL-[GCVH]:PROTEIN N-OCTANOYLTRANSFERASE"/>
    <property type="match status" value="1"/>
</dbReference>
<reference evidence="2 3" key="1">
    <citation type="submission" date="2019-03" db="EMBL/GenBank/DDBJ databases">
        <title>Genomic Encyclopedia of Archaeal and Bacterial Type Strains, Phase II (KMG-II): from individual species to whole genera.</title>
        <authorList>
            <person name="Goeker M."/>
        </authorList>
    </citation>
    <scope>NUCLEOTIDE SEQUENCE [LARGE SCALE GENOMIC DNA]</scope>
    <source>
        <strain evidence="2 3">ATCC 25309</strain>
    </source>
</reference>
<evidence type="ECO:0000313" key="2">
    <source>
        <dbReference type="EMBL" id="TDU64609.1"/>
    </source>
</evidence>
<comment type="caution">
    <text evidence="2">The sequence shown here is derived from an EMBL/GenBank/DDBJ whole genome shotgun (WGS) entry which is preliminary data.</text>
</comment>
<dbReference type="InterPro" id="IPR004143">
    <property type="entry name" value="BPL_LPL_catalytic"/>
</dbReference>
<feature type="domain" description="BPL/LPL catalytic" evidence="1">
    <location>
        <begin position="42"/>
        <end position="229"/>
    </location>
</feature>
<dbReference type="OrthoDB" id="9788148at2"/>
<organism evidence="2 3">
    <name type="scientific">Prosthecobacter fusiformis</name>
    <dbReference type="NCBI Taxonomy" id="48464"/>
    <lineage>
        <taxon>Bacteria</taxon>
        <taxon>Pseudomonadati</taxon>
        <taxon>Verrucomicrobiota</taxon>
        <taxon>Verrucomicrobiia</taxon>
        <taxon>Verrucomicrobiales</taxon>
        <taxon>Verrucomicrobiaceae</taxon>
        <taxon>Prosthecobacter</taxon>
    </lineage>
</organism>
<dbReference type="InterPro" id="IPR050664">
    <property type="entry name" value="Octanoyltrans_LipM/LipL"/>
</dbReference>
<proteinExistence type="predicted"/>
<gene>
    <name evidence="2" type="ORF">EI77_04060</name>
</gene>
<keyword evidence="3" id="KW-1185">Reference proteome</keyword>
<protein>
    <submittedName>
        <fullName evidence="2">Lipoate-protein ligase A</fullName>
    </submittedName>
</protein>
<dbReference type="GO" id="GO:0016874">
    <property type="term" value="F:ligase activity"/>
    <property type="evidence" value="ECO:0007669"/>
    <property type="project" value="UniProtKB-KW"/>
</dbReference>
<dbReference type="RefSeq" id="WP_133797044.1">
    <property type="nucleotide sequence ID" value="NZ_SOCA01000010.1"/>
</dbReference>
<keyword evidence="2" id="KW-0436">Ligase</keyword>
<dbReference type="Pfam" id="PF21948">
    <property type="entry name" value="LplA-B_cat"/>
    <property type="match status" value="1"/>
</dbReference>
<dbReference type="SUPFAM" id="SSF55681">
    <property type="entry name" value="Class II aaRS and biotin synthetases"/>
    <property type="match status" value="1"/>
</dbReference>
<dbReference type="PROSITE" id="PS51733">
    <property type="entry name" value="BPL_LPL_CATALYTIC"/>
    <property type="match status" value="1"/>
</dbReference>
<dbReference type="Proteomes" id="UP000295662">
    <property type="component" value="Unassembled WGS sequence"/>
</dbReference>
<sequence length="240" mass="26721">MMIPGECNKSFGEPFFNQLILHLDGTHAGPMNMAVDQAWLEHSTVPVLRIYTWDQPTVTLGYAQSLPKLQDALPGWPVVRRWTGGGVVLHQEDYTYSVIVPPADPWSETTALESYRRIHGSLAEALSANDHPGCRLALQEDVIEAPFCFVAPAVHDVIRGTSKVAGAGQRRGKLGLLHQGSVQQVILSPEFWPQWASRLAKEVLIVNTAPQPVMTRAIELEQKRYSLPQWLAERDDLIGR</sequence>
<dbReference type="PANTHER" id="PTHR43679">
    <property type="entry name" value="OCTANOYLTRANSFERASE LIPM-RELATED"/>
    <property type="match status" value="1"/>
</dbReference>
<dbReference type="InterPro" id="IPR045864">
    <property type="entry name" value="aa-tRNA-synth_II/BPL/LPL"/>
</dbReference>
<dbReference type="AlphaFoldDB" id="A0A4R7RKI8"/>
<dbReference type="EMBL" id="SOCA01000010">
    <property type="protein sequence ID" value="TDU64609.1"/>
    <property type="molecule type" value="Genomic_DNA"/>
</dbReference>